<keyword evidence="2" id="KW-0805">Transcription regulation</keyword>
<dbReference type="GO" id="GO:0045944">
    <property type="term" value="P:positive regulation of transcription by RNA polymerase II"/>
    <property type="evidence" value="ECO:0007669"/>
    <property type="project" value="UniProtKB-ARBA"/>
</dbReference>
<dbReference type="SMART" id="SM00432">
    <property type="entry name" value="MADS"/>
    <property type="match status" value="1"/>
</dbReference>
<keyword evidence="4" id="KW-0804">Transcription</keyword>
<dbReference type="GO" id="GO:0003677">
    <property type="term" value="F:DNA binding"/>
    <property type="evidence" value="ECO:0007669"/>
    <property type="project" value="UniProtKB-KW"/>
</dbReference>
<evidence type="ECO:0000256" key="5">
    <source>
        <dbReference type="ARBA" id="ARBA00023242"/>
    </source>
</evidence>
<sequence length="421" mass="46690">MGRRKIHIKKIEQDRQRTVSVRIDGIELSKRVCYFMHGTFSPTHHNAIHQITLARRRAGLFKKAHELSVLCDCQVLVVVFDSRDACHAVSISIPFHGRWLSSTIKPLLISQILPQFASTKDPAPLVKHYIDHANANSVNIHAVDATGDFSEEIKIRNVASVASLSSASSYGAGGMARAPSSVSSGSSDQEDDDDKEVASDMDMEESLDEEDRPIGHGGMAGRAVDIPRRRSSTETKHSRRRLAQPSVDTSDLEMSDSDSIPTTPQSYHTNSSPRHYTHSLPSSYPTSHSIPPTLTPDELNVAKVLAGMDGRLSPNGHLNLNNSHHSSTQRRHSYSHHPGHTHMDHPGHTHMGHHQLHHHRTSTPPSYHHLHSDHQHMPRFPPQPIDLRSPMPVGRVELPPLDTGAQRKRKHVGPVGGLQYL</sequence>
<feature type="compositionally biased region" description="Low complexity" evidence="6">
    <location>
        <begin position="312"/>
        <end position="326"/>
    </location>
</feature>
<feature type="region of interest" description="Disordered" evidence="6">
    <location>
        <begin position="170"/>
        <end position="295"/>
    </location>
</feature>
<feature type="domain" description="MADS-box" evidence="7">
    <location>
        <begin position="50"/>
        <end position="93"/>
    </location>
</feature>
<evidence type="ECO:0000256" key="4">
    <source>
        <dbReference type="ARBA" id="ARBA00023163"/>
    </source>
</evidence>
<evidence type="ECO:0000256" key="3">
    <source>
        <dbReference type="ARBA" id="ARBA00023125"/>
    </source>
</evidence>
<keyword evidence="9" id="KW-1185">Reference proteome</keyword>
<evidence type="ECO:0000313" key="9">
    <source>
        <dbReference type="Proteomes" id="UP001212841"/>
    </source>
</evidence>
<comment type="caution">
    <text evidence="8">The sequence shown here is derived from an EMBL/GenBank/DDBJ whole genome shotgun (WGS) entry which is preliminary data.</text>
</comment>
<dbReference type="PANTHER" id="PTHR48019">
    <property type="entry name" value="SERUM RESPONSE FACTOR HOMOLOG"/>
    <property type="match status" value="1"/>
</dbReference>
<feature type="region of interest" description="Disordered" evidence="6">
    <location>
        <begin position="310"/>
        <end position="374"/>
    </location>
</feature>
<accession>A0AAD5X1Y4</accession>
<dbReference type="GO" id="GO:0046983">
    <property type="term" value="F:protein dimerization activity"/>
    <property type="evidence" value="ECO:0007669"/>
    <property type="project" value="InterPro"/>
</dbReference>
<evidence type="ECO:0000259" key="7">
    <source>
        <dbReference type="PROSITE" id="PS50066"/>
    </source>
</evidence>
<dbReference type="CDD" id="cd00120">
    <property type="entry name" value="MADS"/>
    <property type="match status" value="1"/>
</dbReference>
<evidence type="ECO:0000256" key="2">
    <source>
        <dbReference type="ARBA" id="ARBA00023015"/>
    </source>
</evidence>
<feature type="compositionally biased region" description="Basic residues" evidence="6">
    <location>
        <begin position="348"/>
        <end position="361"/>
    </location>
</feature>
<evidence type="ECO:0000256" key="1">
    <source>
        <dbReference type="ARBA" id="ARBA00004123"/>
    </source>
</evidence>
<dbReference type="PROSITE" id="PS50066">
    <property type="entry name" value="MADS_BOX_2"/>
    <property type="match status" value="1"/>
</dbReference>
<dbReference type="InterPro" id="IPR036879">
    <property type="entry name" value="TF_MADSbox_sf"/>
</dbReference>
<evidence type="ECO:0000256" key="6">
    <source>
        <dbReference type="SAM" id="MobiDB-lite"/>
    </source>
</evidence>
<proteinExistence type="predicted"/>
<dbReference type="InterPro" id="IPR002100">
    <property type="entry name" value="TF_MADSbox"/>
</dbReference>
<dbReference type="Gene3D" id="3.40.1810.10">
    <property type="entry name" value="Transcription factor, MADS-box"/>
    <property type="match status" value="1"/>
</dbReference>
<feature type="compositionally biased region" description="Basic residues" evidence="6">
    <location>
        <begin position="327"/>
        <end position="340"/>
    </location>
</feature>
<dbReference type="AlphaFoldDB" id="A0AAD5X1Y4"/>
<organism evidence="8 9">
    <name type="scientific">Rhizophlyctis rosea</name>
    <dbReference type="NCBI Taxonomy" id="64517"/>
    <lineage>
        <taxon>Eukaryota</taxon>
        <taxon>Fungi</taxon>
        <taxon>Fungi incertae sedis</taxon>
        <taxon>Chytridiomycota</taxon>
        <taxon>Chytridiomycota incertae sedis</taxon>
        <taxon>Chytridiomycetes</taxon>
        <taxon>Rhizophlyctidales</taxon>
        <taxon>Rhizophlyctidaceae</taxon>
        <taxon>Rhizophlyctis</taxon>
    </lineage>
</organism>
<feature type="compositionally biased region" description="Acidic residues" evidence="6">
    <location>
        <begin position="188"/>
        <end position="211"/>
    </location>
</feature>
<feature type="compositionally biased region" description="Basic and acidic residues" evidence="6">
    <location>
        <begin position="225"/>
        <end position="236"/>
    </location>
</feature>
<name>A0AAD5X1Y4_9FUNG</name>
<dbReference type="EMBL" id="JADGJD010001092">
    <property type="protein sequence ID" value="KAJ3046786.1"/>
    <property type="molecule type" value="Genomic_DNA"/>
</dbReference>
<comment type="subcellular location">
    <subcellularLocation>
        <location evidence="1">Nucleus</location>
    </subcellularLocation>
</comment>
<feature type="compositionally biased region" description="Low complexity" evidence="6">
    <location>
        <begin position="170"/>
        <end position="187"/>
    </location>
</feature>
<dbReference type="SUPFAM" id="SSF55455">
    <property type="entry name" value="SRF-like"/>
    <property type="match status" value="1"/>
</dbReference>
<evidence type="ECO:0000313" key="8">
    <source>
        <dbReference type="EMBL" id="KAJ3046786.1"/>
    </source>
</evidence>
<feature type="compositionally biased region" description="Polar residues" evidence="6">
    <location>
        <begin position="257"/>
        <end position="292"/>
    </location>
</feature>
<dbReference type="InterPro" id="IPR050142">
    <property type="entry name" value="MADS-box/MEF2_TF"/>
</dbReference>
<keyword evidence="3" id="KW-0238">DNA-binding</keyword>
<protein>
    <recommendedName>
        <fullName evidence="7">MADS-box domain-containing protein</fullName>
    </recommendedName>
</protein>
<gene>
    <name evidence="8" type="ORF">HK097_000513</name>
</gene>
<dbReference type="Pfam" id="PF00319">
    <property type="entry name" value="SRF-TF"/>
    <property type="match status" value="1"/>
</dbReference>
<dbReference type="Proteomes" id="UP001212841">
    <property type="component" value="Unassembled WGS sequence"/>
</dbReference>
<keyword evidence="5" id="KW-0539">Nucleus</keyword>
<reference evidence="8" key="1">
    <citation type="submission" date="2020-05" db="EMBL/GenBank/DDBJ databases">
        <title>Phylogenomic resolution of chytrid fungi.</title>
        <authorList>
            <person name="Stajich J.E."/>
            <person name="Amses K."/>
            <person name="Simmons R."/>
            <person name="Seto K."/>
            <person name="Myers J."/>
            <person name="Bonds A."/>
            <person name="Quandt C.A."/>
            <person name="Barry K."/>
            <person name="Liu P."/>
            <person name="Grigoriev I."/>
            <person name="Longcore J.E."/>
            <person name="James T.Y."/>
        </authorList>
    </citation>
    <scope>NUCLEOTIDE SEQUENCE</scope>
    <source>
        <strain evidence="8">JEL0318</strain>
    </source>
</reference>
<dbReference type="GO" id="GO:0005634">
    <property type="term" value="C:nucleus"/>
    <property type="evidence" value="ECO:0007669"/>
    <property type="project" value="UniProtKB-SubCell"/>
</dbReference>